<evidence type="ECO:0000256" key="2">
    <source>
        <dbReference type="SAM" id="Phobius"/>
    </source>
</evidence>
<evidence type="ECO:0008006" key="5">
    <source>
        <dbReference type="Google" id="ProtNLM"/>
    </source>
</evidence>
<name>W1N3W2_9GAMM</name>
<dbReference type="STRING" id="1178482.AR456_04925"/>
<organism evidence="3 4">
    <name type="scientific">Halomonas huangheensis</name>
    <dbReference type="NCBI Taxonomy" id="1178482"/>
    <lineage>
        <taxon>Bacteria</taxon>
        <taxon>Pseudomonadati</taxon>
        <taxon>Pseudomonadota</taxon>
        <taxon>Gammaproteobacteria</taxon>
        <taxon>Oceanospirillales</taxon>
        <taxon>Halomonadaceae</taxon>
        <taxon>Halomonas</taxon>
    </lineage>
</organism>
<dbReference type="EMBL" id="AVBC01000039">
    <property type="protein sequence ID" value="ERL50194.1"/>
    <property type="molecule type" value="Genomic_DNA"/>
</dbReference>
<dbReference type="Proteomes" id="UP000019113">
    <property type="component" value="Unassembled WGS sequence"/>
</dbReference>
<proteinExistence type="predicted"/>
<evidence type="ECO:0000313" key="3">
    <source>
        <dbReference type="EMBL" id="ERL50194.1"/>
    </source>
</evidence>
<keyword evidence="2" id="KW-0812">Transmembrane</keyword>
<dbReference type="RefSeq" id="WP_021820246.1">
    <property type="nucleotide sequence ID" value="NZ_AVBC01000039.1"/>
</dbReference>
<feature type="region of interest" description="Disordered" evidence="1">
    <location>
        <begin position="49"/>
        <end position="93"/>
    </location>
</feature>
<feature type="region of interest" description="Disordered" evidence="1">
    <location>
        <begin position="512"/>
        <end position="531"/>
    </location>
</feature>
<dbReference type="PATRIC" id="fig|1178482.3.peg.3292"/>
<keyword evidence="2" id="KW-1133">Transmembrane helix</keyword>
<keyword evidence="4" id="KW-1185">Reference proteome</keyword>
<feature type="compositionally biased region" description="Pro residues" evidence="1">
    <location>
        <begin position="55"/>
        <end position="65"/>
    </location>
</feature>
<dbReference type="KEGG" id="hhu:AR456_04925"/>
<dbReference type="eggNOG" id="ENOG502Z8JG">
    <property type="taxonomic scope" value="Bacteria"/>
</dbReference>
<protein>
    <recommendedName>
        <fullName evidence="5">Protein BatD</fullName>
    </recommendedName>
</protein>
<feature type="transmembrane region" description="Helical" evidence="2">
    <location>
        <begin position="391"/>
        <end position="412"/>
    </location>
</feature>
<feature type="compositionally biased region" description="Low complexity" evidence="1">
    <location>
        <begin position="228"/>
        <end position="260"/>
    </location>
</feature>
<reference evidence="3 4" key="1">
    <citation type="submission" date="2013-08" db="EMBL/GenBank/DDBJ databases">
        <title>draft genome of Halomonas huanghegensis, strain BJGMM-B45T.</title>
        <authorList>
            <person name="Miao C."/>
            <person name="Wan Y."/>
            <person name="Jin W."/>
        </authorList>
    </citation>
    <scope>NUCLEOTIDE SEQUENCE [LARGE SCALE GENOMIC DNA]</scope>
    <source>
        <strain evidence="3 4">BJGMM-B45</strain>
    </source>
</reference>
<gene>
    <name evidence="3" type="ORF">BJB45_03445</name>
</gene>
<comment type="caution">
    <text evidence="3">The sequence shown here is derived from an EMBL/GenBank/DDBJ whole genome shotgun (WGS) entry which is preliminary data.</text>
</comment>
<dbReference type="OrthoDB" id="5293418at2"/>
<feature type="region of interest" description="Disordered" evidence="1">
    <location>
        <begin position="228"/>
        <end position="264"/>
    </location>
</feature>
<keyword evidence="2" id="KW-0472">Membrane</keyword>
<evidence type="ECO:0000256" key="1">
    <source>
        <dbReference type="SAM" id="MobiDB-lite"/>
    </source>
</evidence>
<dbReference type="AlphaFoldDB" id="W1N3W2"/>
<sequence length="531" mass="56940">MSQPDIQQRSCRTHWRSAGRQRWRLTPLLLLPLVLLALQLSSGIAMAQQSVQSPTQPPAQSPTQPPQATDAITAAPEDSSQPQVSVSLDPEQVAPGETTTLRITVLVPTYLPKPVVFPTLAQPNLRVTLPERATSPTSDRIDGKTWSGVSRSYRLTPLSPGDYQFQDQSLEITYVDPAGGQTPVSSDIALEPQTLSAKVPEAAAGLKPYVAADSIELKQTITVVRAAGSNSGSGQDDAGQGDAEQDSDTTNTSGDTASTTGKATATNETVIRDLDSVIELDAGDSLSREVTATINNGSVILLPTLLDDSAPAGLGVYPASPNVSENATGGARTERVTYVAEGGGEGQLPEVALRWFNPSEDRIDQASLPALQIKVSGPALPRLNARGALPWLWISAITIAVLALAIWLWWQWGRPAWHSRRRQHAIHLEKNGYTALTLLRQATTERRLGDAQQAWHKLRASAAPLTAERIKAVEDAFSALGHLRYSRESDHGQQLDSAWQALHQVLPSKSELKSSTVSSALPPLNPTSPTQ</sequence>
<accession>W1N3W2</accession>
<evidence type="ECO:0000313" key="4">
    <source>
        <dbReference type="Proteomes" id="UP000019113"/>
    </source>
</evidence>